<dbReference type="InterPro" id="IPR003256">
    <property type="entry name" value="Ribosomal_uL24"/>
</dbReference>
<dbReference type="CDD" id="cd06089">
    <property type="entry name" value="KOW_RPL26"/>
    <property type="match status" value="1"/>
</dbReference>
<dbReference type="InterPro" id="IPR014722">
    <property type="entry name" value="Rib_uL2_dom2"/>
</dbReference>
<reference evidence="9" key="1">
    <citation type="submission" date="2015-07" db="EMBL/GenBank/DDBJ databases">
        <title>Reconstructing the complex evolutionary history of mobile plasmids in red algal genomes.</title>
        <authorList>
            <person name="Lee J."/>
            <person name="Kim K.M."/>
            <person name="Yang E.C."/>
            <person name="Miller K.A."/>
            <person name="Boo S.M."/>
            <person name="Bhattacharya D."/>
            <person name="Yoon H.S."/>
        </authorList>
    </citation>
    <scope>NUCLEOTIDE SEQUENCE</scope>
</reference>
<evidence type="ECO:0000256" key="1">
    <source>
        <dbReference type="ARBA" id="ARBA00004072"/>
    </source>
</evidence>
<dbReference type="AlphaFoldDB" id="A0A141SD86"/>
<accession>A0A141SD86</accession>
<evidence type="ECO:0000259" key="7">
    <source>
        <dbReference type="Pfam" id="PF00467"/>
    </source>
</evidence>
<evidence type="ECO:0000256" key="3">
    <source>
        <dbReference type="ARBA" id="ARBA00022980"/>
    </source>
</evidence>
<dbReference type="GO" id="GO:0003735">
    <property type="term" value="F:structural constituent of ribosome"/>
    <property type="evidence" value="ECO:0007669"/>
    <property type="project" value="InterPro"/>
</dbReference>
<dbReference type="Pfam" id="PF00467">
    <property type="entry name" value="KOW"/>
    <property type="match status" value="1"/>
</dbReference>
<evidence type="ECO:0000259" key="8">
    <source>
        <dbReference type="Pfam" id="PF17136"/>
    </source>
</evidence>
<gene>
    <name evidence="9" type="primary">rpl24</name>
    <name evidence="9" type="ORF">Sdur_225</name>
</gene>
<evidence type="ECO:0000313" key="9">
    <source>
        <dbReference type="EMBL" id="AMK96254.1"/>
    </source>
</evidence>
<proteinExistence type="inferred from homology"/>
<feature type="domain" description="KOW" evidence="7">
    <location>
        <begin position="13"/>
        <end position="44"/>
    </location>
</feature>
<evidence type="ECO:0000256" key="4">
    <source>
        <dbReference type="ARBA" id="ARBA00023274"/>
    </source>
</evidence>
<evidence type="ECO:0000256" key="5">
    <source>
        <dbReference type="ARBA" id="ARBA00035282"/>
    </source>
</evidence>
<evidence type="ECO:0000256" key="2">
    <source>
        <dbReference type="ARBA" id="ARBA00010618"/>
    </source>
</evidence>
<organism evidence="9">
    <name type="scientific">Sporolithon durum</name>
    <dbReference type="NCBI Taxonomy" id="48970"/>
    <lineage>
        <taxon>Eukaryota</taxon>
        <taxon>Rhodophyta</taxon>
        <taxon>Florideophyceae</taxon>
        <taxon>Corallinophycidae</taxon>
        <taxon>Sporolithales</taxon>
        <taxon>Sporolithaceae</taxon>
        <taxon>Sporolithon</taxon>
    </lineage>
</organism>
<sequence length="111" mass="13178">MIKIARHKIHVKKGDTVQIICGKYKGQTSEVTKVFTKKNMVLIKNINIKTKHNRPKQEGENGTIIRFEVPIHSSNVMIYSKKYKKRSRFNIEYSNNQKYRKLKKPVKQYKI</sequence>
<dbReference type="PANTHER" id="PTHR12903">
    <property type="entry name" value="MITOCHONDRIAL RIBOSOMAL PROTEIN L24"/>
    <property type="match status" value="1"/>
</dbReference>
<dbReference type="HAMAP" id="MF_01326_B">
    <property type="entry name" value="Ribosomal_uL24_B"/>
    <property type="match status" value="1"/>
</dbReference>
<keyword evidence="3 9" id="KW-0689">Ribosomal protein</keyword>
<geneLocation type="plastid" evidence="9"/>
<dbReference type="GO" id="GO:0006412">
    <property type="term" value="P:translation"/>
    <property type="evidence" value="ECO:0007669"/>
    <property type="project" value="InterPro"/>
</dbReference>
<dbReference type="InterPro" id="IPR041988">
    <property type="entry name" value="Ribosomal_uL24_KOW"/>
</dbReference>
<dbReference type="EMBL" id="KT266785">
    <property type="protein sequence ID" value="AMK96254.1"/>
    <property type="molecule type" value="Genomic_DNA"/>
</dbReference>
<dbReference type="GeneID" id="27215729"/>
<comment type="similarity">
    <text evidence="2">Belongs to the universal ribosomal protein uL24 family.</text>
</comment>
<name>A0A141SD86_9FLOR</name>
<dbReference type="SUPFAM" id="SSF50104">
    <property type="entry name" value="Translation proteins SH3-like domain"/>
    <property type="match status" value="1"/>
</dbReference>
<dbReference type="InterPro" id="IPR005824">
    <property type="entry name" value="KOW"/>
</dbReference>
<keyword evidence="9" id="KW-0934">Plastid</keyword>
<protein>
    <recommendedName>
        <fullName evidence="5">Large ribosomal subunit protein uL24c</fullName>
    </recommendedName>
    <alternativeName>
        <fullName evidence="6">50S ribosomal protein L24, chloroplastic</fullName>
    </alternativeName>
</protein>
<keyword evidence="4" id="KW-0687">Ribonucleoprotein</keyword>
<dbReference type="GO" id="GO:0005840">
    <property type="term" value="C:ribosome"/>
    <property type="evidence" value="ECO:0007669"/>
    <property type="project" value="UniProtKB-KW"/>
</dbReference>
<dbReference type="GO" id="GO:1990904">
    <property type="term" value="C:ribonucleoprotein complex"/>
    <property type="evidence" value="ECO:0007669"/>
    <property type="project" value="UniProtKB-KW"/>
</dbReference>
<dbReference type="NCBIfam" id="TIGR01079">
    <property type="entry name" value="rplX_bact"/>
    <property type="match status" value="1"/>
</dbReference>
<comment type="function">
    <text evidence="1">One of two assembly initiator proteins, it binds directly to the 5'-end of the 23S rRNA, where it nucleates assembly of the 50S subunit.</text>
</comment>
<dbReference type="InterPro" id="IPR008991">
    <property type="entry name" value="Translation_prot_SH3-like_sf"/>
</dbReference>
<feature type="domain" description="Large ribosomal subunit protein uL24 C-terminal" evidence="8">
    <location>
        <begin position="46"/>
        <end position="104"/>
    </location>
</feature>
<dbReference type="RefSeq" id="YP_009244012.1">
    <property type="nucleotide sequence ID" value="NC_029857.1"/>
</dbReference>
<dbReference type="Pfam" id="PF17136">
    <property type="entry name" value="ribosomal_L24"/>
    <property type="match status" value="1"/>
</dbReference>
<evidence type="ECO:0000256" key="6">
    <source>
        <dbReference type="ARBA" id="ARBA00035361"/>
    </source>
</evidence>
<dbReference type="GO" id="GO:0003723">
    <property type="term" value="F:RNA binding"/>
    <property type="evidence" value="ECO:0007669"/>
    <property type="project" value="InterPro"/>
</dbReference>
<dbReference type="InterPro" id="IPR057264">
    <property type="entry name" value="Ribosomal_uL24_C"/>
</dbReference>
<dbReference type="Gene3D" id="2.30.30.30">
    <property type="match status" value="1"/>
</dbReference>